<dbReference type="EMBL" id="NJHN03000032">
    <property type="protein sequence ID" value="KAH9423193.1"/>
    <property type="molecule type" value="Genomic_DNA"/>
</dbReference>
<reference evidence="1 2" key="2">
    <citation type="journal article" date="2022" name="Mol. Biol. Evol.">
        <title>Comparative Genomics Reveals Insights into the Divergent Evolution of Astigmatic Mites and Household Pest Adaptations.</title>
        <authorList>
            <person name="Xiong Q."/>
            <person name="Wan A.T."/>
            <person name="Liu X."/>
            <person name="Fung C.S."/>
            <person name="Xiao X."/>
            <person name="Malainual N."/>
            <person name="Hou J."/>
            <person name="Wang L."/>
            <person name="Wang M."/>
            <person name="Yang K.Y."/>
            <person name="Cui Y."/>
            <person name="Leung E.L."/>
            <person name="Nong W."/>
            <person name="Shin S.K."/>
            <person name="Au S.W."/>
            <person name="Jeong K.Y."/>
            <person name="Chew F.T."/>
            <person name="Hui J.H."/>
            <person name="Leung T.F."/>
            <person name="Tungtrongchitr A."/>
            <person name="Zhong N."/>
            <person name="Liu Z."/>
            <person name="Tsui S.K."/>
        </authorList>
    </citation>
    <scope>NUCLEOTIDE SEQUENCE [LARGE SCALE GENOMIC DNA]</scope>
    <source>
        <strain evidence="1">Derp</strain>
    </source>
</reference>
<dbReference type="Proteomes" id="UP000887458">
    <property type="component" value="Unassembled WGS sequence"/>
</dbReference>
<gene>
    <name evidence="1" type="ORF">DERP_003470</name>
</gene>
<sequence>MKYNLQFKPFGSIKFSCFVSSNFARIFIFSILCGGGGGGGRRCFFAADCGGGGGGEKSSSIKAPVSSFNYRQKCIKFS</sequence>
<protein>
    <submittedName>
        <fullName evidence="1">Uncharacterized protein</fullName>
    </submittedName>
</protein>
<proteinExistence type="predicted"/>
<evidence type="ECO:0000313" key="2">
    <source>
        <dbReference type="Proteomes" id="UP000887458"/>
    </source>
</evidence>
<reference evidence="1 2" key="1">
    <citation type="journal article" date="2018" name="J. Allergy Clin. Immunol.">
        <title>High-quality assembly of Dermatophagoides pteronyssinus genome and transcriptome reveals a wide range of novel allergens.</title>
        <authorList>
            <person name="Liu X.Y."/>
            <person name="Yang K.Y."/>
            <person name="Wang M.Q."/>
            <person name="Kwok J.S."/>
            <person name="Zeng X."/>
            <person name="Yang Z."/>
            <person name="Xiao X.J."/>
            <person name="Lau C.P."/>
            <person name="Li Y."/>
            <person name="Huang Z.M."/>
            <person name="Ba J.G."/>
            <person name="Yim A.K."/>
            <person name="Ouyang C.Y."/>
            <person name="Ngai S.M."/>
            <person name="Chan T.F."/>
            <person name="Leung E.L."/>
            <person name="Liu L."/>
            <person name="Liu Z.G."/>
            <person name="Tsui S.K."/>
        </authorList>
    </citation>
    <scope>NUCLEOTIDE SEQUENCE [LARGE SCALE GENOMIC DNA]</scope>
    <source>
        <strain evidence="1">Derp</strain>
    </source>
</reference>
<evidence type="ECO:0000313" key="1">
    <source>
        <dbReference type="EMBL" id="KAH9423193.1"/>
    </source>
</evidence>
<accession>A0ABQ8JKR5</accession>
<comment type="caution">
    <text evidence="1">The sequence shown here is derived from an EMBL/GenBank/DDBJ whole genome shotgun (WGS) entry which is preliminary data.</text>
</comment>
<organism evidence="1 2">
    <name type="scientific">Dermatophagoides pteronyssinus</name>
    <name type="common">European house dust mite</name>
    <dbReference type="NCBI Taxonomy" id="6956"/>
    <lineage>
        <taxon>Eukaryota</taxon>
        <taxon>Metazoa</taxon>
        <taxon>Ecdysozoa</taxon>
        <taxon>Arthropoda</taxon>
        <taxon>Chelicerata</taxon>
        <taxon>Arachnida</taxon>
        <taxon>Acari</taxon>
        <taxon>Acariformes</taxon>
        <taxon>Sarcoptiformes</taxon>
        <taxon>Astigmata</taxon>
        <taxon>Psoroptidia</taxon>
        <taxon>Analgoidea</taxon>
        <taxon>Pyroglyphidae</taxon>
        <taxon>Dermatophagoidinae</taxon>
        <taxon>Dermatophagoides</taxon>
    </lineage>
</organism>
<keyword evidence="2" id="KW-1185">Reference proteome</keyword>
<name>A0ABQ8JKR5_DERPT</name>